<evidence type="ECO:0000313" key="2">
    <source>
        <dbReference type="Proteomes" id="UP000324351"/>
    </source>
</evidence>
<evidence type="ECO:0000313" key="1">
    <source>
        <dbReference type="EMBL" id="KAA1425799.1"/>
    </source>
</evidence>
<dbReference type="Proteomes" id="UP000324351">
    <property type="component" value="Unassembled WGS sequence"/>
</dbReference>
<protein>
    <submittedName>
        <fullName evidence="1">NAD(P)/FAD-dependent oxidoreductase</fullName>
    </submittedName>
</protein>
<keyword evidence="2" id="KW-1185">Reference proteome</keyword>
<dbReference type="RefSeq" id="WP_149751426.1">
    <property type="nucleotide sequence ID" value="NZ_VUJW01000010.1"/>
</dbReference>
<dbReference type="InterPro" id="IPR036188">
    <property type="entry name" value="FAD/NAD-bd_sf"/>
</dbReference>
<accession>A0A5B1M107</accession>
<dbReference type="InterPro" id="IPR051209">
    <property type="entry name" value="FAD-bind_Monooxygenase_sf"/>
</dbReference>
<dbReference type="SUPFAM" id="SSF51905">
    <property type="entry name" value="FAD/NAD(P)-binding domain"/>
    <property type="match status" value="2"/>
</dbReference>
<dbReference type="EMBL" id="VUJW01000010">
    <property type="protein sequence ID" value="KAA1425799.1"/>
    <property type="molecule type" value="Genomic_DNA"/>
</dbReference>
<reference evidence="1 2" key="1">
    <citation type="submission" date="2019-09" db="EMBL/GenBank/DDBJ databases">
        <title>Nocardioides panacisoli sp. nov., isolated from the soil of a ginseng field.</title>
        <authorList>
            <person name="Cho C."/>
        </authorList>
    </citation>
    <scope>NUCLEOTIDE SEQUENCE [LARGE SCALE GENOMIC DNA]</scope>
    <source>
        <strain evidence="1 2">BN140041</strain>
    </source>
</reference>
<dbReference type="AlphaFoldDB" id="A0A5B1M107"/>
<dbReference type="PRINTS" id="PR00411">
    <property type="entry name" value="PNDRDTASEI"/>
</dbReference>
<name>A0A5B1M107_9ACTN</name>
<dbReference type="PANTHER" id="PTHR42877:SF4">
    <property type="entry name" value="FAD_NAD(P)-BINDING DOMAIN-CONTAINING PROTEIN-RELATED"/>
    <property type="match status" value="1"/>
</dbReference>
<dbReference type="Pfam" id="PF13738">
    <property type="entry name" value="Pyr_redox_3"/>
    <property type="match status" value="1"/>
</dbReference>
<sequence>MTRSNAGHHEVVVIGAGISGIAAAIKLREAGLTGTDDVVILEKAETYGGTWRANTYPGCACDVPSGLYSFSFAPNSDWSRVYGTQPEILAYVDRVARDHGLEEVTRFGVEVLGASWDGEQWRVETTHGELTARFLVAAAGPWNEPKIPDLPGLADFPGEVWHSARWNHDFDLDGKRVAVIGTGASAVQFVPEIQEQVADLHLFQRTAHWVLPKVDHPVPAAEKWVKRRIPLLDRTLTAVEYAAMEGVGTAFHHPRPFMHALQKVGEAYLRAAVRDKALREKLTPDYLLGCKRILFSNSYLQSLTRPNVEVHATGVARVEGSTVVGADGSTAEVDAIILGTGFHILDMPVADRLRGADGRTLAEHWAGSPEAYLGTVVAGFPNAFLVLGPSLGTGHSSAFTIAEAQVAMIVDAVTTARGQGWAALAIRPETQTAYVDEVQAALAGTAYTATSCHSYYIDANGRNSFSWPWSTGALVRRVSRFNPADFEITRIPLVEPVETLEVTS</sequence>
<proteinExistence type="predicted"/>
<organism evidence="1 2">
    <name type="scientific">Nocardioides antri</name>
    <dbReference type="NCBI Taxonomy" id="2607659"/>
    <lineage>
        <taxon>Bacteria</taxon>
        <taxon>Bacillati</taxon>
        <taxon>Actinomycetota</taxon>
        <taxon>Actinomycetes</taxon>
        <taxon>Propionibacteriales</taxon>
        <taxon>Nocardioidaceae</taxon>
        <taxon>Nocardioides</taxon>
    </lineage>
</organism>
<dbReference type="PRINTS" id="PR00368">
    <property type="entry name" value="FADPNR"/>
</dbReference>
<dbReference type="PANTHER" id="PTHR42877">
    <property type="entry name" value="L-ORNITHINE N(5)-MONOOXYGENASE-RELATED"/>
    <property type="match status" value="1"/>
</dbReference>
<dbReference type="Gene3D" id="3.50.50.60">
    <property type="entry name" value="FAD/NAD(P)-binding domain"/>
    <property type="match status" value="2"/>
</dbReference>
<gene>
    <name evidence="1" type="ORF">F0U47_15705</name>
</gene>
<reference evidence="1 2" key="2">
    <citation type="submission" date="2019-09" db="EMBL/GenBank/DDBJ databases">
        <authorList>
            <person name="Jin C."/>
        </authorList>
    </citation>
    <scope>NUCLEOTIDE SEQUENCE [LARGE SCALE GENOMIC DNA]</scope>
    <source>
        <strain evidence="1 2">BN140041</strain>
    </source>
</reference>
<comment type="caution">
    <text evidence="1">The sequence shown here is derived from an EMBL/GenBank/DDBJ whole genome shotgun (WGS) entry which is preliminary data.</text>
</comment>